<reference evidence="1 2" key="1">
    <citation type="submission" date="2019-12" db="EMBL/GenBank/DDBJ databases">
        <authorList>
            <person name="Alioto T."/>
            <person name="Alioto T."/>
            <person name="Gomez Garrido J."/>
        </authorList>
    </citation>
    <scope>NUCLEOTIDE SEQUENCE [LARGE SCALE GENOMIC DNA]</scope>
</reference>
<organism evidence="1 2">
    <name type="scientific">Olea europaea subsp. europaea</name>
    <dbReference type="NCBI Taxonomy" id="158383"/>
    <lineage>
        <taxon>Eukaryota</taxon>
        <taxon>Viridiplantae</taxon>
        <taxon>Streptophyta</taxon>
        <taxon>Embryophyta</taxon>
        <taxon>Tracheophyta</taxon>
        <taxon>Spermatophyta</taxon>
        <taxon>Magnoliopsida</taxon>
        <taxon>eudicotyledons</taxon>
        <taxon>Gunneridae</taxon>
        <taxon>Pentapetalae</taxon>
        <taxon>asterids</taxon>
        <taxon>lamiids</taxon>
        <taxon>Lamiales</taxon>
        <taxon>Oleaceae</taxon>
        <taxon>Oleeae</taxon>
        <taxon>Olea</taxon>
    </lineage>
</organism>
<dbReference type="AlphaFoldDB" id="A0A8S0PM92"/>
<evidence type="ECO:0000313" key="1">
    <source>
        <dbReference type="EMBL" id="CAA2954900.1"/>
    </source>
</evidence>
<dbReference type="Proteomes" id="UP000594638">
    <property type="component" value="Unassembled WGS sequence"/>
</dbReference>
<dbReference type="Gramene" id="OE9A009269T1">
    <property type="protein sequence ID" value="OE9A009269C1"/>
    <property type="gene ID" value="OE9A009269"/>
</dbReference>
<keyword evidence="2" id="KW-1185">Reference proteome</keyword>
<accession>A0A8S0PM92</accession>
<sequence length="156" mass="18020">MSGMRLGLGRDTSQFLGTRRYHGVLAMSEKQAHCRHSGQFLGHCVQAMFGMRPDRDREVAYFLRISRPYPVRRPCPGPRQISQHFLIVYGTRFIGHVQDSSWPRRGRRLFFRHMKAARCVGHVRDARTLPGISWLFQGYDVQAMHRTRPGHSSEAA</sequence>
<dbReference type="EMBL" id="CACTIH010000130">
    <property type="protein sequence ID" value="CAA2954900.1"/>
    <property type="molecule type" value="Genomic_DNA"/>
</dbReference>
<evidence type="ECO:0000313" key="2">
    <source>
        <dbReference type="Proteomes" id="UP000594638"/>
    </source>
</evidence>
<gene>
    <name evidence="1" type="ORF">OLEA9_A009269</name>
</gene>
<proteinExistence type="predicted"/>
<name>A0A8S0PM92_OLEEU</name>
<protein>
    <submittedName>
        <fullName evidence="1">Uncharacterized protein</fullName>
    </submittedName>
</protein>
<comment type="caution">
    <text evidence="1">The sequence shown here is derived from an EMBL/GenBank/DDBJ whole genome shotgun (WGS) entry which is preliminary data.</text>
</comment>